<keyword evidence="2" id="KW-1185">Reference proteome</keyword>
<dbReference type="OrthoDB" id="10011386at2759"/>
<dbReference type="AlphaFoldDB" id="A0A6S7KMR5"/>
<evidence type="ECO:0000313" key="2">
    <source>
        <dbReference type="Proteomes" id="UP001152795"/>
    </source>
</evidence>
<proteinExistence type="predicted"/>
<accession>A0A6S7KMR5</accession>
<reference evidence="1" key="1">
    <citation type="submission" date="2020-04" db="EMBL/GenBank/DDBJ databases">
        <authorList>
            <person name="Alioto T."/>
            <person name="Alioto T."/>
            <person name="Gomez Garrido J."/>
        </authorList>
    </citation>
    <scope>NUCLEOTIDE SEQUENCE</scope>
    <source>
        <strain evidence="1">A484AB</strain>
    </source>
</reference>
<evidence type="ECO:0000313" key="1">
    <source>
        <dbReference type="EMBL" id="CAB4021808.1"/>
    </source>
</evidence>
<dbReference type="EMBL" id="CACRXK020011634">
    <property type="protein sequence ID" value="CAB4021808.1"/>
    <property type="molecule type" value="Genomic_DNA"/>
</dbReference>
<name>A0A6S7KMR5_PARCT</name>
<protein>
    <submittedName>
        <fullName evidence="1">Uncharacterized protein</fullName>
    </submittedName>
</protein>
<gene>
    <name evidence="1" type="ORF">PACLA_8A064245</name>
</gene>
<dbReference type="Proteomes" id="UP001152795">
    <property type="component" value="Unassembled WGS sequence"/>
</dbReference>
<comment type="caution">
    <text evidence="1">The sequence shown here is derived from an EMBL/GenBank/DDBJ whole genome shotgun (WGS) entry which is preliminary data.</text>
</comment>
<sequence>MANHVEIIQDCEEVEIVSCNKDTVGKTRLQKWSRGIYIVASAGGHIEYWQPLYKSESPTQAFMITVVWLFNKFMALKASGKSDEELLQAMEETVLAYDNMCHLDSLRISRKDLPLPAPFNKKWQKVGKVIDRLHLQNHKDPLCKVKYNPDNSLSKSVNTMAAEQNGEKKECIYGILLQSWKTTHMYFATKNAPIIVYIYKL</sequence>
<organism evidence="1 2">
    <name type="scientific">Paramuricea clavata</name>
    <name type="common">Red gorgonian</name>
    <name type="synonym">Violescent sea-whip</name>
    <dbReference type="NCBI Taxonomy" id="317549"/>
    <lineage>
        <taxon>Eukaryota</taxon>
        <taxon>Metazoa</taxon>
        <taxon>Cnidaria</taxon>
        <taxon>Anthozoa</taxon>
        <taxon>Octocorallia</taxon>
        <taxon>Malacalcyonacea</taxon>
        <taxon>Plexauridae</taxon>
        <taxon>Paramuricea</taxon>
    </lineage>
</organism>